<feature type="compositionally biased region" description="Basic and acidic residues" evidence="1">
    <location>
        <begin position="1"/>
        <end position="18"/>
    </location>
</feature>
<feature type="compositionally biased region" description="Basic and acidic residues" evidence="1">
    <location>
        <begin position="128"/>
        <end position="139"/>
    </location>
</feature>
<evidence type="ECO:0000256" key="1">
    <source>
        <dbReference type="SAM" id="MobiDB-lite"/>
    </source>
</evidence>
<proteinExistence type="predicted"/>
<keyword evidence="3" id="KW-1185">Reference proteome</keyword>
<feature type="region of interest" description="Disordered" evidence="1">
    <location>
        <begin position="76"/>
        <end position="139"/>
    </location>
</feature>
<feature type="compositionally biased region" description="Basic residues" evidence="1">
    <location>
        <begin position="83"/>
        <end position="96"/>
    </location>
</feature>
<feature type="compositionally biased region" description="Low complexity" evidence="1">
    <location>
        <begin position="97"/>
        <end position="106"/>
    </location>
</feature>
<name>A0ABU6WDB8_9FABA</name>
<reference evidence="2 3" key="1">
    <citation type="journal article" date="2023" name="Plants (Basel)">
        <title>Bridging the Gap: Combining Genomics and Transcriptomics Approaches to Understand Stylosanthes scabra, an Orphan Legume from the Brazilian Caatinga.</title>
        <authorList>
            <person name="Ferreira-Neto J.R.C."/>
            <person name="da Silva M.D."/>
            <person name="Binneck E."/>
            <person name="de Melo N.F."/>
            <person name="da Silva R.H."/>
            <person name="de Melo A.L.T.M."/>
            <person name="Pandolfi V."/>
            <person name="Bustamante F.O."/>
            <person name="Brasileiro-Vidal A.C."/>
            <person name="Benko-Iseppon A.M."/>
        </authorList>
    </citation>
    <scope>NUCLEOTIDE SEQUENCE [LARGE SCALE GENOMIC DNA]</scope>
    <source>
        <tissue evidence="2">Leaves</tissue>
    </source>
</reference>
<gene>
    <name evidence="2" type="ORF">PIB30_024627</name>
</gene>
<evidence type="ECO:0000313" key="3">
    <source>
        <dbReference type="Proteomes" id="UP001341840"/>
    </source>
</evidence>
<organism evidence="2 3">
    <name type="scientific">Stylosanthes scabra</name>
    <dbReference type="NCBI Taxonomy" id="79078"/>
    <lineage>
        <taxon>Eukaryota</taxon>
        <taxon>Viridiplantae</taxon>
        <taxon>Streptophyta</taxon>
        <taxon>Embryophyta</taxon>
        <taxon>Tracheophyta</taxon>
        <taxon>Spermatophyta</taxon>
        <taxon>Magnoliopsida</taxon>
        <taxon>eudicotyledons</taxon>
        <taxon>Gunneridae</taxon>
        <taxon>Pentapetalae</taxon>
        <taxon>rosids</taxon>
        <taxon>fabids</taxon>
        <taxon>Fabales</taxon>
        <taxon>Fabaceae</taxon>
        <taxon>Papilionoideae</taxon>
        <taxon>50 kb inversion clade</taxon>
        <taxon>dalbergioids sensu lato</taxon>
        <taxon>Dalbergieae</taxon>
        <taxon>Pterocarpus clade</taxon>
        <taxon>Stylosanthes</taxon>
    </lineage>
</organism>
<sequence>MKNTKREKENLQDTQKRERSSRKVSKTAPHEENHYCPPPHQLRKSETTSLNAWTTKKHVAAGTRKGGTRFTYIKSPKVDRTTQKRHGKRAVTRKLGPKGPKLPIGGNVTGQPPRPKLSKNKAINKRPTNKEESPKIEKI</sequence>
<evidence type="ECO:0000313" key="2">
    <source>
        <dbReference type="EMBL" id="MED6181998.1"/>
    </source>
</evidence>
<feature type="region of interest" description="Disordered" evidence="1">
    <location>
        <begin position="1"/>
        <end position="50"/>
    </location>
</feature>
<dbReference type="EMBL" id="JASCZI010181331">
    <property type="protein sequence ID" value="MED6181998.1"/>
    <property type="molecule type" value="Genomic_DNA"/>
</dbReference>
<comment type="caution">
    <text evidence="2">The sequence shown here is derived from an EMBL/GenBank/DDBJ whole genome shotgun (WGS) entry which is preliminary data.</text>
</comment>
<protein>
    <submittedName>
        <fullName evidence="2">Uncharacterized protein</fullName>
    </submittedName>
</protein>
<dbReference type="Proteomes" id="UP001341840">
    <property type="component" value="Unassembled WGS sequence"/>
</dbReference>
<accession>A0ABU6WDB8</accession>